<sequence>MFLSREERVLLLVYRIQKERELTLMGGHTSYDIGEKRIIKLKKKIEKIGGNPNLILDIK</sequence>
<evidence type="ECO:0000313" key="2">
    <source>
        <dbReference type="Proteomes" id="UP000287872"/>
    </source>
</evidence>
<accession>A0A401UTR7</accession>
<reference evidence="1 2" key="1">
    <citation type="submission" date="2018-11" db="EMBL/GenBank/DDBJ databases">
        <title>Genome sequencing and assembly of Clostridium tagluense strain A121.</title>
        <authorList>
            <person name="Murakami T."/>
            <person name="Segawa T."/>
            <person name="Shcherbakova V.A."/>
            <person name="Mori H."/>
            <person name="Yoshimura Y."/>
        </authorList>
    </citation>
    <scope>NUCLEOTIDE SEQUENCE [LARGE SCALE GENOMIC DNA]</scope>
    <source>
        <strain evidence="1 2">A121</strain>
    </source>
</reference>
<evidence type="ECO:0000313" key="1">
    <source>
        <dbReference type="EMBL" id="GCD12911.1"/>
    </source>
</evidence>
<dbReference type="AlphaFoldDB" id="A0A401UTR7"/>
<proteinExistence type="predicted"/>
<protein>
    <submittedName>
        <fullName evidence="1">Uncharacterized protein</fullName>
    </submittedName>
</protein>
<keyword evidence="2" id="KW-1185">Reference proteome</keyword>
<name>A0A401UTR7_9CLOT</name>
<dbReference type="RefSeq" id="WP_125005981.1">
    <property type="nucleotide sequence ID" value="NZ_BHYK01000045.1"/>
</dbReference>
<organism evidence="1 2">
    <name type="scientific">Clostridium tagluense</name>
    <dbReference type="NCBI Taxonomy" id="360422"/>
    <lineage>
        <taxon>Bacteria</taxon>
        <taxon>Bacillati</taxon>
        <taxon>Bacillota</taxon>
        <taxon>Clostridia</taxon>
        <taxon>Eubacteriales</taxon>
        <taxon>Clostridiaceae</taxon>
        <taxon>Clostridium</taxon>
    </lineage>
</organism>
<comment type="caution">
    <text evidence="1">The sequence shown here is derived from an EMBL/GenBank/DDBJ whole genome shotgun (WGS) entry which is preliminary data.</text>
</comment>
<gene>
    <name evidence="1" type="ORF">Ctaglu_45340</name>
</gene>
<dbReference type="Proteomes" id="UP000287872">
    <property type="component" value="Unassembled WGS sequence"/>
</dbReference>
<dbReference type="EMBL" id="BHYK01000045">
    <property type="protein sequence ID" value="GCD12911.1"/>
    <property type="molecule type" value="Genomic_DNA"/>
</dbReference>